<sequence length="1723" mass="170382">MDAPLNAARGRGVASAAAAPSAEPRAHVGTGSALSALDPSAAATAARPARWSADGADDVCAVPRRARAPAALTPSEPAAHARNDLARRGFAPAAAAPAMAAPPASACARPPALWPQRSDAHMTVWLSVVGGAEPWHGARADVANSASELGSRAPPATESAPTVAFAPAPRERATRRRPAFGGARAARRACVTCVALAICAAVPLVGMLRAACTDVRVLAITIDDELCEPREAISSQVAGAARGRRRLGGASAAGRRRDAAQPARSGAGVGADGWAAGQLRTPPPSPLARGVPAAPPPPPPAASVRSDGGSVRSDGGSVRSDGGSSVGSAPTATAAAPPQPAAKLAPETVGTIADEAAVGPTVGITVGITVDLEITVRAWWPLRIRSVALALAAAERGGAAAGAPDAELEPPGGGARFVDRARSLAAVGAPLVEIAVVSAKLLPRHAAAAAAGTSAAATATVAAAAAAAAAATHGAPACRAGVDGGGCERAAAAERHAEREAERARGAHVAAAAAAAAAAATVAASTAVAAPEPRASSPPPPPAPPAPPPPRARAPPPEPPQTPQPQQPPERGIERALLATLLPGTHVYRVRLALVVRNSTAARSFAHGAAADALARVAARARALAAGDGGGGSNLRAALGGAIRRAFARAAVAYELVVVVGGATVDLSERSAGDRPERAGDGPERGAGDDPSERSAGDRPERSVAWRWQLPSWRVAVRRKVALSSDGLAAVRARRRRIKACLFCPLPAPRAAHTPLPAPPSAAQRGASARALSMQLGSVGMRGAVGAASGTLALALAPSRVRYALRLPPIALQLCALRAAPQLGAQPSAARARANGEGASASAPAQPEGGCAGTLSISSLELHGGGRNEGLGDARDAAGGQRAGGDDDGRPSAAGAPGTARAAGNATRGSRARSRAAEYAGGELRVGWQLLLPLAELGIASMLADGGASGGAASGGAGGGAAVGAGGAARGGEARSAARRVANGTAADKRAPAPREKGNENGLVAFADSIQNGGELILRGSTAAELSALGDSAEPPLVVDSRCALQSLLMRAPLAFDVATTLGSAGRYVQHGAQAVHCATGLVRHYARGAADGTGASSPPPPSSSSSSSSSSSTTTTTTEEGDGEGVMAQCVQLVRGVLTTINGGSRGAGAEPTPRLGTRQSGTLYWFLNADGASRTGEGACVSDTAAPPARAGTFVERRVWSLDECEARCLAMSACVALSHSEALGRCELWRVAPPARADGAPGHRCVLLVSSAQLAALRLPAAELAARTARRFAPPALPRPYYRSKPLLASSLGACAGRCAAEGGAAAAARGAAAAAATGGGGGGGGGGGAPRGVGDAAADGGAGAGAGADADVDDGCVTIEYDGMGGECALWRVGRAAPFDASAHAGGAAGERVARLLRPFPPPPPAPPPAPPSPPAPPPSPPACANEVDLAQGRAATEAPERAGRASTTGLAVDGRPDSAWVSAPAEDAALIVEFGAVSRVVRVELEWGPGVRMRYAVDVRLGSDGGWDEIVRHASHAPGDRDVHDMRSARAGRGAAVLASAVRLRGMSTGSRKEYTVRTFAVFGCEVDTQPPASPPRPHPPPTPPPAPSPRPSPPSPGAPAAPPPAPPSPPCAAGCSPTPCCALGYRTQIVYRGITPISRCPYLHGLQPCALALPGARRAGGMQTEACSATWYECEPLDGRADGGGRAGGGGTADGGGMAGGGGTGAGAGAEAAWWSP</sequence>
<organism evidence="3 4">
    <name type="scientific">Diacronema lutheri</name>
    <name type="common">Unicellular marine alga</name>
    <name type="synonym">Monochrysis lutheri</name>
    <dbReference type="NCBI Taxonomy" id="2081491"/>
    <lineage>
        <taxon>Eukaryota</taxon>
        <taxon>Haptista</taxon>
        <taxon>Haptophyta</taxon>
        <taxon>Pavlovophyceae</taxon>
        <taxon>Pavlovales</taxon>
        <taxon>Pavlovaceae</taxon>
        <taxon>Diacronema</taxon>
    </lineage>
</organism>
<gene>
    <name evidence="3" type="ORF">KFE25_002639</name>
</gene>
<feature type="compositionally biased region" description="Pro residues" evidence="1">
    <location>
        <begin position="1577"/>
        <end position="1615"/>
    </location>
</feature>
<dbReference type="InterPro" id="IPR000421">
    <property type="entry name" value="FA58C"/>
</dbReference>
<dbReference type="InterPro" id="IPR051412">
    <property type="entry name" value="Formin_Homology_Diaphanous_sf"/>
</dbReference>
<feature type="region of interest" description="Disordered" evidence="1">
    <location>
        <begin position="669"/>
        <end position="701"/>
    </location>
</feature>
<dbReference type="PANTHER" id="PTHR45691">
    <property type="entry name" value="PROTEIN DIAPHANOUS"/>
    <property type="match status" value="1"/>
</dbReference>
<dbReference type="EMBL" id="JAGTXO010000010">
    <property type="protein sequence ID" value="KAG8465332.1"/>
    <property type="molecule type" value="Genomic_DNA"/>
</dbReference>
<feature type="domain" description="F5/8 type C" evidence="2">
    <location>
        <begin position="1420"/>
        <end position="1570"/>
    </location>
</feature>
<dbReference type="PROSITE" id="PS50022">
    <property type="entry name" value="FA58C_3"/>
    <property type="match status" value="1"/>
</dbReference>
<evidence type="ECO:0000259" key="2">
    <source>
        <dbReference type="PROSITE" id="PS50022"/>
    </source>
</evidence>
<evidence type="ECO:0000313" key="3">
    <source>
        <dbReference type="EMBL" id="KAG8465332.1"/>
    </source>
</evidence>
<evidence type="ECO:0000256" key="1">
    <source>
        <dbReference type="SAM" id="MobiDB-lite"/>
    </source>
</evidence>
<feature type="region of interest" description="Disordered" evidence="1">
    <location>
        <begin position="237"/>
        <end position="342"/>
    </location>
</feature>
<dbReference type="Proteomes" id="UP000751190">
    <property type="component" value="Unassembled WGS sequence"/>
</dbReference>
<dbReference type="OrthoDB" id="10693009at2759"/>
<proteinExistence type="predicted"/>
<accession>A0A8J5XNQ5</accession>
<feature type="compositionally biased region" description="Pro residues" evidence="1">
    <location>
        <begin position="1403"/>
        <end position="1426"/>
    </location>
</feature>
<feature type="compositionally biased region" description="Low complexity" evidence="1">
    <location>
        <begin position="7"/>
        <end position="23"/>
    </location>
</feature>
<feature type="compositionally biased region" description="Basic and acidic residues" evidence="1">
    <location>
        <begin position="987"/>
        <end position="999"/>
    </location>
</feature>
<comment type="caution">
    <text evidence="3">The sequence shown here is derived from an EMBL/GenBank/DDBJ whole genome shotgun (WGS) entry which is preliminary data.</text>
</comment>
<feature type="region of interest" description="Disordered" evidence="1">
    <location>
        <begin position="975"/>
        <end position="1000"/>
    </location>
</feature>
<feature type="compositionally biased region" description="Pro residues" evidence="1">
    <location>
        <begin position="536"/>
        <end position="568"/>
    </location>
</feature>
<feature type="region of interest" description="Disordered" evidence="1">
    <location>
        <begin position="1689"/>
        <end position="1723"/>
    </location>
</feature>
<feature type="compositionally biased region" description="Low complexity" evidence="1">
    <location>
        <begin position="1104"/>
        <end position="1119"/>
    </location>
</feature>
<feature type="region of interest" description="Disordered" evidence="1">
    <location>
        <begin position="1400"/>
        <end position="1430"/>
    </location>
</feature>
<name>A0A8J5XNQ5_DIALT</name>
<evidence type="ECO:0000313" key="4">
    <source>
        <dbReference type="Proteomes" id="UP000751190"/>
    </source>
</evidence>
<keyword evidence="4" id="KW-1185">Reference proteome</keyword>
<feature type="compositionally biased region" description="Basic and acidic residues" evidence="1">
    <location>
        <begin position="864"/>
        <end position="876"/>
    </location>
</feature>
<dbReference type="PANTHER" id="PTHR45691:SF6">
    <property type="entry name" value="PROTEIN DIAPHANOUS"/>
    <property type="match status" value="1"/>
</dbReference>
<dbReference type="GO" id="GO:0030041">
    <property type="term" value="P:actin filament polymerization"/>
    <property type="evidence" value="ECO:0007669"/>
    <property type="project" value="TreeGrafter"/>
</dbReference>
<feature type="region of interest" description="Disordered" evidence="1">
    <location>
        <begin position="1"/>
        <end position="33"/>
    </location>
</feature>
<feature type="region of interest" description="Disordered" evidence="1">
    <location>
        <begin position="828"/>
        <end position="912"/>
    </location>
</feature>
<protein>
    <recommendedName>
        <fullName evidence="2">F5/8 type C domain-containing protein</fullName>
    </recommendedName>
</protein>
<feature type="region of interest" description="Disordered" evidence="1">
    <location>
        <begin position="528"/>
        <end position="570"/>
    </location>
</feature>
<feature type="region of interest" description="Disordered" evidence="1">
    <location>
        <begin position="1572"/>
        <end position="1615"/>
    </location>
</feature>
<feature type="compositionally biased region" description="Low complexity" evidence="1">
    <location>
        <begin position="891"/>
        <end position="909"/>
    </location>
</feature>
<dbReference type="Gene3D" id="2.60.120.260">
    <property type="entry name" value="Galactose-binding domain-like"/>
    <property type="match status" value="1"/>
</dbReference>
<feature type="compositionally biased region" description="Gly residues" evidence="1">
    <location>
        <begin position="1690"/>
        <end position="1714"/>
    </location>
</feature>
<dbReference type="GO" id="GO:0005884">
    <property type="term" value="C:actin filament"/>
    <property type="evidence" value="ECO:0007669"/>
    <property type="project" value="TreeGrafter"/>
</dbReference>
<feature type="region of interest" description="Disordered" evidence="1">
    <location>
        <begin position="1090"/>
        <end position="1126"/>
    </location>
</feature>
<feature type="compositionally biased region" description="Low complexity" evidence="1">
    <location>
        <begin position="302"/>
        <end position="342"/>
    </location>
</feature>
<reference evidence="3" key="1">
    <citation type="submission" date="2021-05" db="EMBL/GenBank/DDBJ databases">
        <title>The genome of the haptophyte Pavlova lutheri (Diacronema luteri, Pavlovales) - a model for lipid biosynthesis in eukaryotic algae.</title>
        <authorList>
            <person name="Hulatt C.J."/>
            <person name="Posewitz M.C."/>
        </authorList>
    </citation>
    <scope>NUCLEOTIDE SEQUENCE</scope>
    <source>
        <strain evidence="3">NIVA-4/92</strain>
    </source>
</reference>